<keyword evidence="2" id="KW-1185">Reference proteome</keyword>
<evidence type="ECO:0000313" key="1">
    <source>
        <dbReference type="EMBL" id="ORZ08459.1"/>
    </source>
</evidence>
<dbReference type="PANTHER" id="PTHR28075:SF1">
    <property type="entry name" value="DUF1748-DOMAIN-CONTAINING PROTEIN"/>
    <property type="match status" value="1"/>
</dbReference>
<protein>
    <recommendedName>
        <fullName evidence="3">DUF1748-domain-containing protein</fullName>
    </recommendedName>
</protein>
<proteinExistence type="predicted"/>
<dbReference type="GO" id="GO:0005737">
    <property type="term" value="C:cytoplasm"/>
    <property type="evidence" value="ECO:0007669"/>
    <property type="project" value="TreeGrafter"/>
</dbReference>
<comment type="caution">
    <text evidence="1">The sequence shown here is derived from an EMBL/GenBank/DDBJ whole genome shotgun (WGS) entry which is preliminary data.</text>
</comment>
<dbReference type="InParanoid" id="A0A1Y2GE61"/>
<accession>A0A1Y2GE61</accession>
<organism evidence="1 2">
    <name type="scientific">Lobosporangium transversale</name>
    <dbReference type="NCBI Taxonomy" id="64571"/>
    <lineage>
        <taxon>Eukaryota</taxon>
        <taxon>Fungi</taxon>
        <taxon>Fungi incertae sedis</taxon>
        <taxon>Mucoromycota</taxon>
        <taxon>Mortierellomycotina</taxon>
        <taxon>Mortierellomycetes</taxon>
        <taxon>Mortierellales</taxon>
        <taxon>Mortierellaceae</taxon>
        <taxon>Lobosporangium</taxon>
    </lineage>
</organism>
<dbReference type="FunCoup" id="A0A1Y2GE61">
    <property type="interactions" value="1"/>
</dbReference>
<dbReference type="EMBL" id="MCFF01000037">
    <property type="protein sequence ID" value="ORZ08459.1"/>
    <property type="molecule type" value="Genomic_DNA"/>
</dbReference>
<dbReference type="RefSeq" id="XP_021878387.1">
    <property type="nucleotide sequence ID" value="XM_022029027.1"/>
</dbReference>
<evidence type="ECO:0000313" key="2">
    <source>
        <dbReference type="Proteomes" id="UP000193648"/>
    </source>
</evidence>
<sequence>MFGKLVHYAADAILLSAVLAGIKRSTGLTVARNKIENKDVRSAVDKYLGIGEWVMDQGISFMSSSKYFERKR</sequence>
<dbReference type="Proteomes" id="UP000193648">
    <property type="component" value="Unassembled WGS sequence"/>
</dbReference>
<reference evidence="1 2" key="1">
    <citation type="submission" date="2016-07" db="EMBL/GenBank/DDBJ databases">
        <title>Pervasive Adenine N6-methylation of Active Genes in Fungi.</title>
        <authorList>
            <consortium name="DOE Joint Genome Institute"/>
            <person name="Mondo S.J."/>
            <person name="Dannebaum R.O."/>
            <person name="Kuo R.C."/>
            <person name="Labutti K."/>
            <person name="Haridas S."/>
            <person name="Kuo A."/>
            <person name="Salamov A."/>
            <person name="Ahrendt S.R."/>
            <person name="Lipzen A."/>
            <person name="Sullivan W."/>
            <person name="Andreopoulos W.B."/>
            <person name="Clum A."/>
            <person name="Lindquist E."/>
            <person name="Daum C."/>
            <person name="Ramamoorthy G.K."/>
            <person name="Gryganskyi A."/>
            <person name="Culley D."/>
            <person name="Magnuson J.K."/>
            <person name="James T.Y."/>
            <person name="O'Malley M.A."/>
            <person name="Stajich J.E."/>
            <person name="Spatafora J.W."/>
            <person name="Visel A."/>
            <person name="Grigoriev I.V."/>
        </authorList>
    </citation>
    <scope>NUCLEOTIDE SEQUENCE [LARGE SCALE GENOMIC DNA]</scope>
    <source>
        <strain evidence="1 2">NRRL 3116</strain>
    </source>
</reference>
<dbReference type="GeneID" id="33570870"/>
<dbReference type="PANTHER" id="PTHR28075">
    <property type="entry name" value="CHROMOSOME 16, WHOLE GENOME SHOTGUN SEQUENCE"/>
    <property type="match status" value="1"/>
</dbReference>
<dbReference type="AlphaFoldDB" id="A0A1Y2GE61"/>
<dbReference type="OrthoDB" id="16824at2759"/>
<gene>
    <name evidence="1" type="ORF">BCR41DRAFT_399139</name>
</gene>
<evidence type="ECO:0008006" key="3">
    <source>
        <dbReference type="Google" id="ProtNLM"/>
    </source>
</evidence>
<dbReference type="InterPro" id="IPR013726">
    <property type="entry name" value="Mitofissin"/>
</dbReference>
<name>A0A1Y2GE61_9FUNG</name>
<dbReference type="STRING" id="64571.A0A1Y2GE61"/>
<dbReference type="Pfam" id="PF08520">
    <property type="entry name" value="Mitofissin"/>
    <property type="match status" value="1"/>
</dbReference>